<sequence length="158" mass="18066">MQQKVIYKHYLLIGISAIIVFLNGCVQEIEYGLTMDLLYLNQTDETISFSIINSNNQRETVSIGPSSESAMFTYYISGVDKKLEIETCCQDPLIDVYGGRGTEGNSQVLIINDELCVTHLNEKSVVLSNYLKEKISDRHFRYSYTFTNNDIENKHQCE</sequence>
<dbReference type="RefSeq" id="WP_014773441.1">
    <property type="nucleotide sequence ID" value="NC_018010.1"/>
</dbReference>
<accession>I3Z8C3</accession>
<dbReference type="Proteomes" id="UP000006050">
    <property type="component" value="Chromosome"/>
</dbReference>
<dbReference type="KEGG" id="bbd:Belba_2964"/>
<name>I3Z8C3_BELBD</name>
<keyword evidence="3" id="KW-1185">Reference proteome</keyword>
<dbReference type="AlphaFoldDB" id="I3Z8C3"/>
<evidence type="ECO:0000313" key="3">
    <source>
        <dbReference type="Proteomes" id="UP000006050"/>
    </source>
</evidence>
<evidence type="ECO:0000313" key="2">
    <source>
        <dbReference type="EMBL" id="AFL85491.1"/>
    </source>
</evidence>
<reference evidence="3" key="1">
    <citation type="submission" date="2012-06" db="EMBL/GenBank/DDBJ databases">
        <title>The complete genome of Belliella baltica DSM 15883.</title>
        <authorList>
            <person name="Lucas S."/>
            <person name="Copeland A."/>
            <person name="Lapidus A."/>
            <person name="Goodwin L."/>
            <person name="Pitluck S."/>
            <person name="Peters L."/>
            <person name="Mikhailova N."/>
            <person name="Davenport K."/>
            <person name="Kyrpides N."/>
            <person name="Mavromatis K."/>
            <person name="Pagani I."/>
            <person name="Ivanova N."/>
            <person name="Ovchinnikova G."/>
            <person name="Zeytun A."/>
            <person name="Detter J.C."/>
            <person name="Han C."/>
            <person name="Land M."/>
            <person name="Hauser L."/>
            <person name="Markowitz V."/>
            <person name="Cheng J.-F."/>
            <person name="Hugenholtz P."/>
            <person name="Woyke T."/>
            <person name="Wu D."/>
            <person name="Tindall B."/>
            <person name="Pomrenke H."/>
            <person name="Brambilla E."/>
            <person name="Klenk H.-P."/>
            <person name="Eisen J.A."/>
        </authorList>
    </citation>
    <scope>NUCLEOTIDE SEQUENCE [LARGE SCALE GENOMIC DNA]</scope>
    <source>
        <strain evidence="3">DSM 15883 / CIP 108006 / LMG 21964 / BA134</strain>
    </source>
</reference>
<dbReference type="HOGENOM" id="CLU_1665993_0_0_10"/>
<evidence type="ECO:0000256" key="1">
    <source>
        <dbReference type="SAM" id="Phobius"/>
    </source>
</evidence>
<feature type="transmembrane region" description="Helical" evidence="1">
    <location>
        <begin position="6"/>
        <end position="26"/>
    </location>
</feature>
<keyword evidence="1" id="KW-0472">Membrane</keyword>
<proteinExistence type="predicted"/>
<dbReference type="EMBL" id="CP003281">
    <property type="protein sequence ID" value="AFL85491.1"/>
    <property type="molecule type" value="Genomic_DNA"/>
</dbReference>
<keyword evidence="1" id="KW-1133">Transmembrane helix</keyword>
<gene>
    <name evidence="2" type="ordered locus">Belba_2964</name>
</gene>
<protein>
    <submittedName>
        <fullName evidence="2">Uncharacterized protein</fullName>
    </submittedName>
</protein>
<keyword evidence="1" id="KW-0812">Transmembrane</keyword>
<organism evidence="2 3">
    <name type="scientific">Belliella baltica (strain DSM 15883 / CIP 108006 / LMG 21964 / BA134)</name>
    <dbReference type="NCBI Taxonomy" id="866536"/>
    <lineage>
        <taxon>Bacteria</taxon>
        <taxon>Pseudomonadati</taxon>
        <taxon>Bacteroidota</taxon>
        <taxon>Cytophagia</taxon>
        <taxon>Cytophagales</taxon>
        <taxon>Cyclobacteriaceae</taxon>
        <taxon>Belliella</taxon>
    </lineage>
</organism>